<evidence type="ECO:0000313" key="1">
    <source>
        <dbReference type="EMBL" id="AIE83825.1"/>
    </source>
</evidence>
<organism evidence="1 2">
    <name type="scientific">Fimbriimonas ginsengisoli Gsoil 348</name>
    <dbReference type="NCBI Taxonomy" id="661478"/>
    <lineage>
        <taxon>Bacteria</taxon>
        <taxon>Bacillati</taxon>
        <taxon>Armatimonadota</taxon>
        <taxon>Fimbriimonadia</taxon>
        <taxon>Fimbriimonadales</taxon>
        <taxon>Fimbriimonadaceae</taxon>
        <taxon>Fimbriimonas</taxon>
    </lineage>
</organism>
<dbReference type="STRING" id="661478.OP10G_0457"/>
<protein>
    <submittedName>
        <fullName evidence="1">Uncharacterized protein</fullName>
    </submittedName>
</protein>
<dbReference type="HOGENOM" id="CLU_3328146_0_0_0"/>
<sequence>MGDIESVAVTFDQAAPCHPRIMSPKISGLTLLLPVLLS</sequence>
<gene>
    <name evidence="1" type="ORF">OP10G_0457</name>
</gene>
<accession>A0A068NM14</accession>
<proteinExistence type="predicted"/>
<evidence type="ECO:0000313" key="2">
    <source>
        <dbReference type="Proteomes" id="UP000027982"/>
    </source>
</evidence>
<reference evidence="1 2" key="1">
    <citation type="journal article" date="2014" name="PLoS ONE">
        <title>The first complete genome sequence of the class fimbriimonadia in the phylum armatimonadetes.</title>
        <authorList>
            <person name="Hu Z.Y."/>
            <person name="Wang Y.Z."/>
            <person name="Im W.T."/>
            <person name="Wang S.Y."/>
            <person name="Zhao G.P."/>
            <person name="Zheng H.J."/>
            <person name="Quan Z.X."/>
        </authorList>
    </citation>
    <scope>NUCLEOTIDE SEQUENCE [LARGE SCALE GENOMIC DNA]</scope>
    <source>
        <strain evidence="1">Gsoil 348</strain>
    </source>
</reference>
<dbReference type="KEGG" id="fgi:OP10G_0457"/>
<dbReference type="EMBL" id="CP007139">
    <property type="protein sequence ID" value="AIE83825.1"/>
    <property type="molecule type" value="Genomic_DNA"/>
</dbReference>
<dbReference type="Proteomes" id="UP000027982">
    <property type="component" value="Chromosome"/>
</dbReference>
<keyword evidence="2" id="KW-1185">Reference proteome</keyword>
<name>A0A068NM14_FIMGI</name>
<dbReference type="AlphaFoldDB" id="A0A068NM14"/>